<feature type="region of interest" description="Disordered" evidence="2">
    <location>
        <begin position="647"/>
        <end position="671"/>
    </location>
</feature>
<feature type="region of interest" description="Disordered" evidence="2">
    <location>
        <begin position="350"/>
        <end position="408"/>
    </location>
</feature>
<feature type="compositionally biased region" description="Low complexity" evidence="2">
    <location>
        <begin position="180"/>
        <end position="189"/>
    </location>
</feature>
<feature type="region of interest" description="Disordered" evidence="2">
    <location>
        <begin position="775"/>
        <end position="805"/>
    </location>
</feature>
<feature type="compositionally biased region" description="Polar residues" evidence="2">
    <location>
        <begin position="137"/>
        <end position="146"/>
    </location>
</feature>
<feature type="region of interest" description="Disordered" evidence="2">
    <location>
        <begin position="916"/>
        <end position="971"/>
    </location>
</feature>
<feature type="region of interest" description="Disordered" evidence="2">
    <location>
        <begin position="567"/>
        <end position="609"/>
    </location>
</feature>
<feature type="region of interest" description="Disordered" evidence="2">
    <location>
        <begin position="706"/>
        <end position="758"/>
    </location>
</feature>
<keyword evidence="1" id="KW-0175">Coiled coil</keyword>
<feature type="compositionally biased region" description="Polar residues" evidence="2">
    <location>
        <begin position="847"/>
        <end position="862"/>
    </location>
</feature>
<keyword evidence="4" id="KW-1185">Reference proteome</keyword>
<feature type="region of interest" description="Disordered" evidence="2">
    <location>
        <begin position="847"/>
        <end position="887"/>
    </location>
</feature>
<feature type="region of interest" description="Disordered" evidence="2">
    <location>
        <begin position="475"/>
        <end position="497"/>
    </location>
</feature>
<feature type="compositionally biased region" description="Low complexity" evidence="2">
    <location>
        <begin position="1075"/>
        <end position="1096"/>
    </location>
</feature>
<feature type="compositionally biased region" description="Low complexity" evidence="2">
    <location>
        <begin position="434"/>
        <end position="445"/>
    </location>
</feature>
<evidence type="ECO:0000256" key="2">
    <source>
        <dbReference type="SAM" id="MobiDB-lite"/>
    </source>
</evidence>
<feature type="compositionally biased region" description="Acidic residues" evidence="2">
    <location>
        <begin position="740"/>
        <end position="758"/>
    </location>
</feature>
<protein>
    <submittedName>
        <fullName evidence="3">Uncharacterized protein</fullName>
    </submittedName>
</protein>
<accession>A0AAN7YAA4</accession>
<gene>
    <name evidence="3" type="ORF">LTR05_001362</name>
</gene>
<feature type="coiled-coil region" evidence="1">
    <location>
        <begin position="233"/>
        <end position="271"/>
    </location>
</feature>
<proteinExistence type="predicted"/>
<feature type="compositionally biased region" description="Polar residues" evidence="2">
    <location>
        <begin position="928"/>
        <end position="961"/>
    </location>
</feature>
<feature type="compositionally biased region" description="Low complexity" evidence="2">
    <location>
        <begin position="361"/>
        <end position="382"/>
    </location>
</feature>
<evidence type="ECO:0000313" key="4">
    <source>
        <dbReference type="Proteomes" id="UP001309876"/>
    </source>
</evidence>
<evidence type="ECO:0000313" key="3">
    <source>
        <dbReference type="EMBL" id="KAK5091182.1"/>
    </source>
</evidence>
<comment type="caution">
    <text evidence="3">The sequence shown here is derived from an EMBL/GenBank/DDBJ whole genome shotgun (WGS) entry which is preliminary data.</text>
</comment>
<dbReference type="EMBL" id="JAVRRJ010000001">
    <property type="protein sequence ID" value="KAK5091182.1"/>
    <property type="molecule type" value="Genomic_DNA"/>
</dbReference>
<feature type="region of interest" description="Disordered" evidence="2">
    <location>
        <begin position="425"/>
        <end position="456"/>
    </location>
</feature>
<feature type="region of interest" description="Disordered" evidence="2">
    <location>
        <begin position="1025"/>
        <end position="1103"/>
    </location>
</feature>
<dbReference type="Proteomes" id="UP001309876">
    <property type="component" value="Unassembled WGS sequence"/>
</dbReference>
<sequence length="1212" mass="131344">MAHRGAMHARNDSGVSVNSFIIRDNPPSPTLTNPDMIVPIPPWARRPAVGDDDDQGPHPLLEPEHDTLTQTLSNSTTSTPRHSTGELGVATAVLMPSRLTAPLPTSIHPHGSATQVAMYTGYEHGAPLSDIYEESEATATPRSSRTVRNHQEQPQSPTPAERDRSTTPTRPSLRHKKRVSSLSTSSSGGSDVGDWENFDSSMVLSSRVAADLAQMKRDDMLEIEPQEVTSRRQSREEEELAALNARAEKILENARKRLTNMEDNLKVARNSIIMPQRSPNLGGEHQPVGGLYRSISAAGATKLAKNRQIVPIRTSASLQHLRGNSETGISSTNKRFSRLEERSASALEYGSPMRYSLFPDTSQTTPSKTQPSPSSSRSFNSPLRPLQEEEKASPSTAETTPESMRVPTMRGLGIHRAATVSREHLATPVEQSAPRQQQTPPQLLRSTSSGSTKSAKELKEQMIDLKSRIADLRSKAKADHLRRRSLQSNRSPSPLANAEQWYAGSPAYKESGSPLHASAGVGGETPASPVVPQDEAELYDEQMGVAPETPADSRFLDIGRMTPDTEARMLSSARTDRNTPSLVRKRSDFTNGHENNDSQNGDSPIRQHSISEYSDGQDYAENEGNSTGQIAENEEEQIYLNEVLEESLREAEVEPEVPPIPSSYFGNAEGDSTFENTAAERHEDRLDAFDYENMFLHSAMGTYTGKSINGSDSGSDEQSDDDRSVETSRAGARTPVDVSSADDEPEISEGLNDVDENEPEFRRSLVGSNYIPQSQVRSPLGVDLPAPPMPRIHTRSKSIDSVSTSATFETATEGEEYDETPNEIFNWDPVPSSSLGYSPTSHAAYRTAQNTPARSRYGFSSPQGGGRSTPIATKSPNGRSPLRPRQGEHFEPIYDHKKASASPGIGLGVMGGENAQYINDNGVPQRFQGKQTPSPGHSRQSSMATPGPSSMRPESQATVTAASPAKGPGHKRLLSASRIHGVPPLLSSSNNKGSPILVTIAASPQRKVVINRSLQQPESYILEPHTVDSSTMPPDGSLPPPPTSSTVLQAQMASPERIDSSTSKIRRSHSLPKRTAAQYQQQPLPLQQTQAQPQTTWNDTASSAAAQPIPNVEILMESLIKLADPSFTLAPGIRFDEVDKNLVLGLLGAVGGVCNSVLTASIQSGSPAMGRIQAGETVDKLRRRLEAAAHVLEGRDEGRTSVSRQGLRIKEI</sequence>
<reference evidence="3 4" key="1">
    <citation type="submission" date="2023-08" db="EMBL/GenBank/DDBJ databases">
        <title>Black Yeasts Isolated from many extreme environments.</title>
        <authorList>
            <person name="Coleine C."/>
            <person name="Stajich J.E."/>
            <person name="Selbmann L."/>
        </authorList>
    </citation>
    <scope>NUCLEOTIDE SEQUENCE [LARGE SCALE GENOMIC DNA]</scope>
    <source>
        <strain evidence="3 4">CCFEE 5910</strain>
    </source>
</reference>
<feature type="compositionally biased region" description="Polar residues" evidence="2">
    <location>
        <begin position="393"/>
        <end position="402"/>
    </location>
</feature>
<organism evidence="3 4">
    <name type="scientific">Lithohypha guttulata</name>
    <dbReference type="NCBI Taxonomy" id="1690604"/>
    <lineage>
        <taxon>Eukaryota</taxon>
        <taxon>Fungi</taxon>
        <taxon>Dikarya</taxon>
        <taxon>Ascomycota</taxon>
        <taxon>Pezizomycotina</taxon>
        <taxon>Eurotiomycetes</taxon>
        <taxon>Chaetothyriomycetidae</taxon>
        <taxon>Chaetothyriales</taxon>
        <taxon>Trichomeriaceae</taxon>
        <taxon>Lithohypha</taxon>
    </lineage>
</organism>
<evidence type="ECO:0000256" key="1">
    <source>
        <dbReference type="SAM" id="Coils"/>
    </source>
</evidence>
<feature type="region of interest" description="Disordered" evidence="2">
    <location>
        <begin position="134"/>
        <end position="195"/>
    </location>
</feature>
<name>A0AAN7YAA4_9EURO</name>
<feature type="compositionally biased region" description="Polar residues" evidence="2">
    <location>
        <begin position="589"/>
        <end position="609"/>
    </location>
</feature>
<dbReference type="AlphaFoldDB" id="A0AAN7YAA4"/>